<evidence type="ECO:0000259" key="2">
    <source>
        <dbReference type="PROSITE" id="PS51411"/>
    </source>
</evidence>
<feature type="domain" description="PSP1 C-terminal" evidence="2">
    <location>
        <begin position="433"/>
        <end position="518"/>
    </location>
</feature>
<evidence type="ECO:0000313" key="3">
    <source>
        <dbReference type="EMBL" id="KXN68790.1"/>
    </source>
</evidence>
<reference evidence="3 4" key="1">
    <citation type="journal article" date="2015" name="Genome Biol. Evol.">
        <title>Phylogenomic analyses indicate that early fungi evolved digesting cell walls of algal ancestors of land plants.</title>
        <authorList>
            <person name="Chang Y."/>
            <person name="Wang S."/>
            <person name="Sekimoto S."/>
            <person name="Aerts A.L."/>
            <person name="Choi C."/>
            <person name="Clum A."/>
            <person name="LaButti K.M."/>
            <person name="Lindquist E.A."/>
            <person name="Yee Ngan C."/>
            <person name="Ohm R.A."/>
            <person name="Salamov A.A."/>
            <person name="Grigoriev I.V."/>
            <person name="Spatafora J.W."/>
            <person name="Berbee M.L."/>
        </authorList>
    </citation>
    <scope>NUCLEOTIDE SEQUENCE [LARGE SCALE GENOMIC DNA]</scope>
    <source>
        <strain evidence="3 4">NRRL 28638</strain>
    </source>
</reference>
<keyword evidence="4" id="KW-1185">Reference proteome</keyword>
<dbReference type="GO" id="GO:0005737">
    <property type="term" value="C:cytoplasm"/>
    <property type="evidence" value="ECO:0007669"/>
    <property type="project" value="TreeGrafter"/>
</dbReference>
<name>A0A137P145_CONC2</name>
<dbReference type="OrthoDB" id="243127at2759"/>
<gene>
    <name evidence="3" type="ORF">CONCODRAFT_79653</name>
</gene>
<dbReference type="EMBL" id="KQ964561">
    <property type="protein sequence ID" value="KXN68790.1"/>
    <property type="molecule type" value="Genomic_DNA"/>
</dbReference>
<dbReference type="PANTHER" id="PTHR43830">
    <property type="entry name" value="PROTEIN PSP1"/>
    <property type="match status" value="1"/>
</dbReference>
<dbReference type="Pfam" id="PF04468">
    <property type="entry name" value="PSP1"/>
    <property type="match status" value="1"/>
</dbReference>
<dbReference type="NCBIfam" id="NF041131">
    <property type="entry name" value="RicT_YaaT_fam"/>
    <property type="match status" value="1"/>
</dbReference>
<feature type="compositionally biased region" description="Low complexity" evidence="1">
    <location>
        <begin position="35"/>
        <end position="51"/>
    </location>
</feature>
<organism evidence="3 4">
    <name type="scientific">Conidiobolus coronatus (strain ATCC 28846 / CBS 209.66 / NRRL 28638)</name>
    <name type="common">Delacroixia coronata</name>
    <dbReference type="NCBI Taxonomy" id="796925"/>
    <lineage>
        <taxon>Eukaryota</taxon>
        <taxon>Fungi</taxon>
        <taxon>Fungi incertae sedis</taxon>
        <taxon>Zoopagomycota</taxon>
        <taxon>Entomophthoromycotina</taxon>
        <taxon>Entomophthoromycetes</taxon>
        <taxon>Entomophthorales</taxon>
        <taxon>Ancylistaceae</taxon>
        <taxon>Conidiobolus</taxon>
    </lineage>
</organism>
<evidence type="ECO:0000256" key="1">
    <source>
        <dbReference type="SAM" id="MobiDB-lite"/>
    </source>
</evidence>
<feature type="region of interest" description="Disordered" evidence="1">
    <location>
        <begin position="20"/>
        <end position="71"/>
    </location>
</feature>
<protein>
    <submittedName>
        <fullName evidence="3">PSP1-domain-containing protein</fullName>
    </submittedName>
</protein>
<sequence length="521" mass="58194">MLKSENPLLSSNYNETIGSIKLETKDDSPEQIKFSLQTPHSTSTSLTSPFSGAKPLDSPWRPTNGQMSKDPLSALSPRAELFSHDFSAPLSPLMLPKPNRAQSGPLRPALAGLTRRTDEGMFGTSPGMYHSTSPRVGSFGSPSLLPSSVGWNSAQRDLLGRSYEKGYENDLFESGSSLFKNRSTYGSLNESVGNSRGFLFSPTESQSNFSHARTASLQPHSFNSRRSLFSLDEDQPSPLLQPAHASNEVPSFLRRSSVAATGSSYSRYSEYLAAQMEELTLDNYDSLFQRRHSVAASGFAPRKPTDSPFLNPADSKYLDEGSDGHYEQFQLDLGSLPEDDHATSKYTKPSKNDPPICYYVCEFKSGRTDVFYTTKLYPGPVAMGDLVIVEADRGEDLGKVSRINVPIEEFQISQNPPPSNSDGVRTNKPIEPKLMIRPALPHEVHMLVSKYQEEAKALALCQARILQRNLTMEVVDAEYQWDRRKLTFYFIADKRIDFRDLVKELFKIYKTRIWMCSVGQQ</sequence>
<accession>A0A137P145</accession>
<proteinExistence type="predicted"/>
<dbReference type="PROSITE" id="PS51411">
    <property type="entry name" value="PSP1_C"/>
    <property type="match status" value="1"/>
</dbReference>
<dbReference type="InterPro" id="IPR007557">
    <property type="entry name" value="PSP1_C"/>
</dbReference>
<dbReference type="InterPro" id="IPR047767">
    <property type="entry name" value="PSP1-like"/>
</dbReference>
<dbReference type="AlphaFoldDB" id="A0A137P145"/>
<dbReference type="PANTHER" id="PTHR43830:SF3">
    <property type="entry name" value="PROTEIN PSP1"/>
    <property type="match status" value="1"/>
</dbReference>
<evidence type="ECO:0000313" key="4">
    <source>
        <dbReference type="Proteomes" id="UP000070444"/>
    </source>
</evidence>
<dbReference type="Proteomes" id="UP000070444">
    <property type="component" value="Unassembled WGS sequence"/>
</dbReference>